<dbReference type="EMBL" id="JAHESD010000002">
    <property type="protein sequence ID" value="MBT1701906.1"/>
    <property type="molecule type" value="Genomic_DNA"/>
</dbReference>
<organism evidence="2 3">
    <name type="scientific">Chryseosolibacter indicus</name>
    <dbReference type="NCBI Taxonomy" id="2782351"/>
    <lineage>
        <taxon>Bacteria</taxon>
        <taxon>Pseudomonadati</taxon>
        <taxon>Bacteroidota</taxon>
        <taxon>Cytophagia</taxon>
        <taxon>Cytophagales</taxon>
        <taxon>Chryseotaleaceae</taxon>
        <taxon>Chryseosolibacter</taxon>
    </lineage>
</organism>
<keyword evidence="1" id="KW-1133">Transmembrane helix</keyword>
<evidence type="ECO:0000256" key="1">
    <source>
        <dbReference type="SAM" id="Phobius"/>
    </source>
</evidence>
<name>A0ABS5VLC0_9BACT</name>
<evidence type="ECO:0000313" key="3">
    <source>
        <dbReference type="Proteomes" id="UP000772618"/>
    </source>
</evidence>
<keyword evidence="3" id="KW-1185">Reference proteome</keyword>
<dbReference type="RefSeq" id="WP_254151602.1">
    <property type="nucleotide sequence ID" value="NZ_JAHESD010000002.1"/>
</dbReference>
<feature type="transmembrane region" description="Helical" evidence="1">
    <location>
        <begin position="7"/>
        <end position="25"/>
    </location>
</feature>
<dbReference type="Proteomes" id="UP000772618">
    <property type="component" value="Unassembled WGS sequence"/>
</dbReference>
<protein>
    <recommendedName>
        <fullName evidence="4">DUF3311 domain-containing protein</fullName>
    </recommendedName>
</protein>
<reference evidence="2 3" key="1">
    <citation type="submission" date="2021-05" db="EMBL/GenBank/DDBJ databases">
        <title>A Polyphasic approach of four new species of the genus Ohtaekwangia: Ohtaekwangia histidinii sp. nov., Ohtaekwangia cretensis sp. nov., Ohtaekwangia indiensis sp. nov., Ohtaekwangia reichenbachii sp. nov. from diverse environment.</title>
        <authorList>
            <person name="Octaviana S."/>
        </authorList>
    </citation>
    <scope>NUCLEOTIDE SEQUENCE [LARGE SCALE GENOMIC DNA]</scope>
    <source>
        <strain evidence="2 3">PWU20</strain>
    </source>
</reference>
<evidence type="ECO:0000313" key="2">
    <source>
        <dbReference type="EMBL" id="MBT1701906.1"/>
    </source>
</evidence>
<accession>A0ABS5VLC0</accession>
<keyword evidence="1" id="KW-0472">Membrane</keyword>
<comment type="caution">
    <text evidence="2">The sequence shown here is derived from an EMBL/GenBank/DDBJ whole genome shotgun (WGS) entry which is preliminary data.</text>
</comment>
<gene>
    <name evidence="2" type="ORF">KK060_01365</name>
</gene>
<sequence length="68" mass="7783">MRKQKLIVLSMLITVLFSYPLIAIVNTPAWVAGIPLLYFYIFTTWLLCIVCILKLAEGRESSPPNNKR</sequence>
<keyword evidence="1" id="KW-0812">Transmembrane</keyword>
<proteinExistence type="predicted"/>
<evidence type="ECO:0008006" key="4">
    <source>
        <dbReference type="Google" id="ProtNLM"/>
    </source>
</evidence>
<feature type="transmembrane region" description="Helical" evidence="1">
    <location>
        <begin position="37"/>
        <end position="56"/>
    </location>
</feature>